<dbReference type="CDD" id="cd07377">
    <property type="entry name" value="WHTH_GntR"/>
    <property type="match status" value="1"/>
</dbReference>
<evidence type="ECO:0000256" key="5">
    <source>
        <dbReference type="ARBA" id="ARBA00023163"/>
    </source>
</evidence>
<keyword evidence="4" id="KW-0238">DNA-binding</keyword>
<sequence>MDGEVTVADDDLWKPRLDRRGGPLYLAIADAMAADIGAGRLVPGERLPTQRALAEALGIDLTTVTRAYAEARHRGLLSGVVGRGTFISDRAAADMAPLAQGDIDMSMNVPPQPLALLRTHLAQGLERFVRAPDLGRRLGYRAAGGGATERTAGAAWLRRRYIAAGLAANTSPHADRVLVAPGAQAALHALLSLLAQRADVVLAETLSYPGFTAVAARLGLRVLAVDCDGEGLVPDAVAAACRSSGARLLYCTPTHHNPTTATMSEGRRQALAAVIQAQGLTVVEDDAYGALAATPGTPLAALAPAQVWHVATLSKCLTPALRTAYVAAPDAIQAERFEGVLRTQTQMPSPLAAGLAADWILDGTAATLAEAIRAEAVTRQRLAAELLPPGSYQAQPDSLHLWLNLPPDWTPHAFVQRAARTGLTLVAGDAFLSSDTPVPAAVRLALGAAPDAASLKGALIRVAGLLAGPRGGATGVI</sequence>
<dbReference type="GO" id="GO:0003700">
    <property type="term" value="F:DNA-binding transcription factor activity"/>
    <property type="evidence" value="ECO:0007669"/>
    <property type="project" value="InterPro"/>
</dbReference>
<dbReference type="AlphaFoldDB" id="A0A560JC36"/>
<dbReference type="InterPro" id="IPR015421">
    <property type="entry name" value="PyrdxlP-dep_Trfase_major"/>
</dbReference>
<dbReference type="GO" id="GO:0003677">
    <property type="term" value="F:DNA binding"/>
    <property type="evidence" value="ECO:0007669"/>
    <property type="project" value="UniProtKB-KW"/>
</dbReference>
<keyword evidence="5" id="KW-0804">Transcription</keyword>
<keyword evidence="2" id="KW-0663">Pyridoxal phosphate</keyword>
<dbReference type="Gene3D" id="1.10.10.10">
    <property type="entry name" value="Winged helix-like DNA-binding domain superfamily/Winged helix DNA-binding domain"/>
    <property type="match status" value="1"/>
</dbReference>
<evidence type="ECO:0000259" key="6">
    <source>
        <dbReference type="PROSITE" id="PS50949"/>
    </source>
</evidence>
<dbReference type="InterPro" id="IPR051446">
    <property type="entry name" value="HTH_trans_reg/aminotransferase"/>
</dbReference>
<dbReference type="SUPFAM" id="SSF46785">
    <property type="entry name" value="Winged helix' DNA-binding domain"/>
    <property type="match status" value="1"/>
</dbReference>
<dbReference type="Gene3D" id="3.40.640.10">
    <property type="entry name" value="Type I PLP-dependent aspartate aminotransferase-like (Major domain)"/>
    <property type="match status" value="1"/>
</dbReference>
<dbReference type="Pfam" id="PF00155">
    <property type="entry name" value="Aminotran_1_2"/>
    <property type="match status" value="1"/>
</dbReference>
<comment type="similarity">
    <text evidence="1">In the C-terminal section; belongs to the class-I pyridoxal-phosphate-dependent aminotransferase family.</text>
</comment>
<organism evidence="7 8">
    <name type="scientific">Nitrospirillum amazonense</name>
    <dbReference type="NCBI Taxonomy" id="28077"/>
    <lineage>
        <taxon>Bacteria</taxon>
        <taxon>Pseudomonadati</taxon>
        <taxon>Pseudomonadota</taxon>
        <taxon>Alphaproteobacteria</taxon>
        <taxon>Rhodospirillales</taxon>
        <taxon>Azospirillaceae</taxon>
        <taxon>Nitrospirillum</taxon>
    </lineage>
</organism>
<dbReference type="EMBL" id="VITV01000010">
    <property type="protein sequence ID" value="TWB68763.1"/>
    <property type="molecule type" value="Genomic_DNA"/>
</dbReference>
<proteinExistence type="inferred from homology"/>
<dbReference type="PROSITE" id="PS50949">
    <property type="entry name" value="HTH_GNTR"/>
    <property type="match status" value="1"/>
</dbReference>
<dbReference type="PANTHER" id="PTHR46577">
    <property type="entry name" value="HTH-TYPE TRANSCRIPTIONAL REGULATORY PROTEIN GABR"/>
    <property type="match status" value="1"/>
</dbReference>
<dbReference type="SMART" id="SM00345">
    <property type="entry name" value="HTH_GNTR"/>
    <property type="match status" value="1"/>
</dbReference>
<evidence type="ECO:0000313" key="7">
    <source>
        <dbReference type="EMBL" id="TWB68763.1"/>
    </source>
</evidence>
<dbReference type="InterPro" id="IPR004839">
    <property type="entry name" value="Aminotransferase_I/II_large"/>
</dbReference>
<dbReference type="InterPro" id="IPR036388">
    <property type="entry name" value="WH-like_DNA-bd_sf"/>
</dbReference>
<keyword evidence="3" id="KW-0805">Transcription regulation</keyword>
<evidence type="ECO:0000256" key="4">
    <source>
        <dbReference type="ARBA" id="ARBA00023125"/>
    </source>
</evidence>
<dbReference type="InterPro" id="IPR000524">
    <property type="entry name" value="Tscrpt_reg_HTH_GntR"/>
</dbReference>
<evidence type="ECO:0000256" key="3">
    <source>
        <dbReference type="ARBA" id="ARBA00023015"/>
    </source>
</evidence>
<reference evidence="7 8" key="1">
    <citation type="submission" date="2019-06" db="EMBL/GenBank/DDBJ databases">
        <title>Genomic Encyclopedia of Type Strains, Phase IV (KMG-V): Genome sequencing to study the core and pangenomes of soil and plant-associated prokaryotes.</title>
        <authorList>
            <person name="Whitman W."/>
        </authorList>
    </citation>
    <scope>NUCLEOTIDE SEQUENCE [LARGE SCALE GENOMIC DNA]</scope>
    <source>
        <strain evidence="7 8">BR 12005</strain>
    </source>
</reference>
<dbReference type="InterPro" id="IPR036390">
    <property type="entry name" value="WH_DNA-bd_sf"/>
</dbReference>
<dbReference type="SUPFAM" id="SSF53383">
    <property type="entry name" value="PLP-dependent transferases"/>
    <property type="match status" value="1"/>
</dbReference>
<evidence type="ECO:0000256" key="2">
    <source>
        <dbReference type="ARBA" id="ARBA00022898"/>
    </source>
</evidence>
<name>A0A560JC36_9PROT</name>
<dbReference type="Proteomes" id="UP000320516">
    <property type="component" value="Unassembled WGS sequence"/>
</dbReference>
<protein>
    <submittedName>
        <fullName evidence="7">GntR family transcriptional regulator</fullName>
    </submittedName>
</protein>
<dbReference type="CDD" id="cd00609">
    <property type="entry name" value="AAT_like"/>
    <property type="match status" value="1"/>
</dbReference>
<evidence type="ECO:0000256" key="1">
    <source>
        <dbReference type="ARBA" id="ARBA00005384"/>
    </source>
</evidence>
<dbReference type="PANTHER" id="PTHR46577:SF1">
    <property type="entry name" value="HTH-TYPE TRANSCRIPTIONAL REGULATORY PROTEIN GABR"/>
    <property type="match status" value="1"/>
</dbReference>
<dbReference type="InterPro" id="IPR015424">
    <property type="entry name" value="PyrdxlP-dep_Trfase"/>
</dbReference>
<evidence type="ECO:0000313" key="8">
    <source>
        <dbReference type="Proteomes" id="UP000320516"/>
    </source>
</evidence>
<dbReference type="Pfam" id="PF00392">
    <property type="entry name" value="GntR"/>
    <property type="match status" value="1"/>
</dbReference>
<accession>A0A560JC36</accession>
<dbReference type="GO" id="GO:0030170">
    <property type="term" value="F:pyridoxal phosphate binding"/>
    <property type="evidence" value="ECO:0007669"/>
    <property type="project" value="InterPro"/>
</dbReference>
<comment type="caution">
    <text evidence="7">The sequence shown here is derived from an EMBL/GenBank/DDBJ whole genome shotgun (WGS) entry which is preliminary data.</text>
</comment>
<gene>
    <name evidence="7" type="ORF">FBZ87_11072</name>
</gene>
<feature type="domain" description="HTH gntR-type" evidence="6">
    <location>
        <begin position="22"/>
        <end position="90"/>
    </location>
</feature>